<sequence length="131" mass="14665">MPPERREGDIGYILRGNRARPISTSPIRTFSPTASSPGFVRIPSPQPSRCTTCIQPHMTIPSSSPPPVMIGLKAQALRPNRWQRQCRFQLLACTPRRDGPFWMWGASTVRAATRLSSILTQTLRRLHSSPC</sequence>
<evidence type="ECO:0000313" key="3">
    <source>
        <dbReference type="Proteomes" id="UP000320762"/>
    </source>
</evidence>
<protein>
    <submittedName>
        <fullName evidence="2">Uncharacterized protein</fullName>
    </submittedName>
</protein>
<dbReference type="Proteomes" id="UP000320762">
    <property type="component" value="Unassembled WGS sequence"/>
</dbReference>
<comment type="caution">
    <text evidence="2">The sequence shown here is derived from an EMBL/GenBank/DDBJ whole genome shotgun (WGS) entry which is preliminary data.</text>
</comment>
<dbReference type="EMBL" id="VDMD01000001">
    <property type="protein sequence ID" value="TRM69205.1"/>
    <property type="molecule type" value="Genomic_DNA"/>
</dbReference>
<dbReference type="AlphaFoldDB" id="A0A550CWN8"/>
<accession>A0A550CWN8</accession>
<gene>
    <name evidence="2" type="ORF">BD626DRAFT_7961</name>
</gene>
<name>A0A550CWN8_9AGAR</name>
<reference evidence="2 3" key="1">
    <citation type="journal article" date="2019" name="New Phytol.">
        <title>Comparative genomics reveals unique wood-decay strategies and fruiting body development in the Schizophyllaceae.</title>
        <authorList>
            <person name="Almasi E."/>
            <person name="Sahu N."/>
            <person name="Krizsan K."/>
            <person name="Balint B."/>
            <person name="Kovacs G.M."/>
            <person name="Kiss B."/>
            <person name="Cseklye J."/>
            <person name="Drula E."/>
            <person name="Henrissat B."/>
            <person name="Nagy I."/>
            <person name="Chovatia M."/>
            <person name="Adam C."/>
            <person name="LaButti K."/>
            <person name="Lipzen A."/>
            <person name="Riley R."/>
            <person name="Grigoriev I.V."/>
            <person name="Nagy L.G."/>
        </authorList>
    </citation>
    <scope>NUCLEOTIDE SEQUENCE [LARGE SCALE GENOMIC DNA]</scope>
    <source>
        <strain evidence="2 3">NL-1724</strain>
    </source>
</reference>
<keyword evidence="3" id="KW-1185">Reference proteome</keyword>
<evidence type="ECO:0000256" key="1">
    <source>
        <dbReference type="SAM" id="MobiDB-lite"/>
    </source>
</evidence>
<feature type="region of interest" description="Disordered" evidence="1">
    <location>
        <begin position="23"/>
        <end position="47"/>
    </location>
</feature>
<organism evidence="2 3">
    <name type="scientific">Schizophyllum amplum</name>
    <dbReference type="NCBI Taxonomy" id="97359"/>
    <lineage>
        <taxon>Eukaryota</taxon>
        <taxon>Fungi</taxon>
        <taxon>Dikarya</taxon>
        <taxon>Basidiomycota</taxon>
        <taxon>Agaricomycotina</taxon>
        <taxon>Agaricomycetes</taxon>
        <taxon>Agaricomycetidae</taxon>
        <taxon>Agaricales</taxon>
        <taxon>Schizophyllaceae</taxon>
        <taxon>Schizophyllum</taxon>
    </lineage>
</organism>
<feature type="compositionally biased region" description="Polar residues" evidence="1">
    <location>
        <begin position="23"/>
        <end position="36"/>
    </location>
</feature>
<proteinExistence type="predicted"/>
<evidence type="ECO:0000313" key="2">
    <source>
        <dbReference type="EMBL" id="TRM69205.1"/>
    </source>
</evidence>